<gene>
    <name evidence="9" type="ORF">H8S23_12630</name>
</gene>
<dbReference type="RefSeq" id="WP_186888715.1">
    <property type="nucleotide sequence ID" value="NZ_JACONZ010000005.1"/>
</dbReference>
<dbReference type="Gene3D" id="1.10.10.60">
    <property type="entry name" value="Homeodomain-like"/>
    <property type="match status" value="2"/>
</dbReference>
<dbReference type="InterPro" id="IPR018060">
    <property type="entry name" value="HTH_AraC"/>
</dbReference>
<evidence type="ECO:0000256" key="6">
    <source>
        <dbReference type="PROSITE-ProRule" id="PRU00169"/>
    </source>
</evidence>
<dbReference type="PANTHER" id="PTHR43280:SF2">
    <property type="entry name" value="HTH-TYPE TRANSCRIPTIONAL REGULATOR EXSA"/>
    <property type="match status" value="1"/>
</dbReference>
<dbReference type="SMART" id="SM00448">
    <property type="entry name" value="REC"/>
    <property type="match status" value="1"/>
</dbReference>
<dbReference type="CDD" id="cd17536">
    <property type="entry name" value="REC_YesN-like"/>
    <property type="match status" value="1"/>
</dbReference>
<sequence length="520" mass="57412">MKYTLVIADDEEIERKALRLLVQKEFPEIEITAMVDNGTALVAQVQQHPPDIAIVDVNMPGINGIDAIDLLCARGSRTHFIINTAYDEFDYVQRALALKIDAYILKPERRDTTIGTIRKLCAQIDEARANIQSQRQIQELFTRIQPVMESEIMYSLFIGEPAAANFEAYCEMHAAEFQSGAVASLIPVEAGRDGLRGQDKAALRTALDAAFGNSCTYLATVTETNICLLIFTPGGGAEQRRWLSDVLRVAVDQLNHRLRLPLRAGVGGVYGEFEKMSASYQQSLLALTGPAGGGVAFYEPQGESAARQEGAAQAEALACLVREGNLQRIGAETARLQPLLQGDRAAARLLWAGVRRELDREAEENAPLRAQLEKTAAELERRDAGADFSAPLREGLYQAVMLLGAQPEDGAGAYVRQALQYIGDNYAQDISLDTVAEQIGISPFYLSRLFKAERGETFVEYLTGVRMKAATRLAKETRLSIREIAERTGYGNPTYFCRVFKKYTGSTIGDLREQGRKKRF</sequence>
<evidence type="ECO:0000313" key="10">
    <source>
        <dbReference type="Proteomes" id="UP000659630"/>
    </source>
</evidence>
<dbReference type="SMART" id="SM00342">
    <property type="entry name" value="HTH_ARAC"/>
    <property type="match status" value="1"/>
</dbReference>
<evidence type="ECO:0000256" key="5">
    <source>
        <dbReference type="ARBA" id="ARBA00024867"/>
    </source>
</evidence>
<dbReference type="PANTHER" id="PTHR43280">
    <property type="entry name" value="ARAC-FAMILY TRANSCRIPTIONAL REGULATOR"/>
    <property type="match status" value="1"/>
</dbReference>
<dbReference type="SUPFAM" id="SSF46689">
    <property type="entry name" value="Homeodomain-like"/>
    <property type="match status" value="2"/>
</dbReference>
<dbReference type="Gene3D" id="3.40.50.2300">
    <property type="match status" value="1"/>
</dbReference>
<dbReference type="InterPro" id="IPR009057">
    <property type="entry name" value="Homeodomain-like_sf"/>
</dbReference>
<dbReference type="Pfam" id="PF17853">
    <property type="entry name" value="GGDEF_2"/>
    <property type="match status" value="1"/>
</dbReference>
<keyword evidence="2" id="KW-0805">Transcription regulation</keyword>
<dbReference type="GO" id="GO:0003700">
    <property type="term" value="F:DNA-binding transcription factor activity"/>
    <property type="evidence" value="ECO:0007669"/>
    <property type="project" value="InterPro"/>
</dbReference>
<keyword evidence="4" id="KW-0804">Transcription</keyword>
<feature type="modified residue" description="4-aspartylphosphate" evidence="6">
    <location>
        <position position="56"/>
    </location>
</feature>
<evidence type="ECO:0000256" key="1">
    <source>
        <dbReference type="ARBA" id="ARBA00018672"/>
    </source>
</evidence>
<name>A0A923L1Z4_9FIRM</name>
<comment type="caution">
    <text evidence="9">The sequence shown here is derived from an EMBL/GenBank/DDBJ whole genome shotgun (WGS) entry which is preliminary data.</text>
</comment>
<keyword evidence="10" id="KW-1185">Reference proteome</keyword>
<dbReference type="EMBL" id="JACONZ010000005">
    <property type="protein sequence ID" value="MBC5582351.1"/>
    <property type="molecule type" value="Genomic_DNA"/>
</dbReference>
<dbReference type="Pfam" id="PF00072">
    <property type="entry name" value="Response_reg"/>
    <property type="match status" value="1"/>
</dbReference>
<dbReference type="GO" id="GO:0043565">
    <property type="term" value="F:sequence-specific DNA binding"/>
    <property type="evidence" value="ECO:0007669"/>
    <property type="project" value="InterPro"/>
</dbReference>
<dbReference type="PROSITE" id="PS50110">
    <property type="entry name" value="RESPONSE_REGULATORY"/>
    <property type="match status" value="1"/>
</dbReference>
<dbReference type="InterPro" id="IPR011006">
    <property type="entry name" value="CheY-like_superfamily"/>
</dbReference>
<dbReference type="PROSITE" id="PS01124">
    <property type="entry name" value="HTH_ARAC_FAMILY_2"/>
    <property type="match status" value="1"/>
</dbReference>
<protein>
    <recommendedName>
        <fullName evidence="1">Stage 0 sporulation protein A homolog</fullName>
    </recommendedName>
</protein>
<evidence type="ECO:0000256" key="3">
    <source>
        <dbReference type="ARBA" id="ARBA00023125"/>
    </source>
</evidence>
<dbReference type="Proteomes" id="UP000659630">
    <property type="component" value="Unassembled WGS sequence"/>
</dbReference>
<organism evidence="9 10">
    <name type="scientific">Anaerofilum hominis</name>
    <dbReference type="NCBI Taxonomy" id="2763016"/>
    <lineage>
        <taxon>Bacteria</taxon>
        <taxon>Bacillati</taxon>
        <taxon>Bacillota</taxon>
        <taxon>Clostridia</taxon>
        <taxon>Eubacteriales</taxon>
        <taxon>Oscillospiraceae</taxon>
        <taxon>Anaerofilum</taxon>
    </lineage>
</organism>
<keyword evidence="6" id="KW-0597">Phosphoprotein</keyword>
<evidence type="ECO:0000259" key="8">
    <source>
        <dbReference type="PROSITE" id="PS50110"/>
    </source>
</evidence>
<dbReference type="InterPro" id="IPR001789">
    <property type="entry name" value="Sig_transdc_resp-reg_receiver"/>
</dbReference>
<feature type="domain" description="Response regulatory" evidence="8">
    <location>
        <begin position="4"/>
        <end position="121"/>
    </location>
</feature>
<proteinExistence type="predicted"/>
<reference evidence="9" key="1">
    <citation type="submission" date="2020-08" db="EMBL/GenBank/DDBJ databases">
        <title>Genome public.</title>
        <authorList>
            <person name="Liu C."/>
            <person name="Sun Q."/>
        </authorList>
    </citation>
    <scope>NUCLEOTIDE SEQUENCE</scope>
    <source>
        <strain evidence="9">BX8</strain>
    </source>
</reference>
<feature type="domain" description="HTH araC/xylS-type" evidence="7">
    <location>
        <begin position="416"/>
        <end position="514"/>
    </location>
</feature>
<comment type="function">
    <text evidence="5">May play the central regulatory role in sporulation. It may be an element of the effector pathway responsible for the activation of sporulation genes in response to nutritional stress. Spo0A may act in concert with spo0H (a sigma factor) to control the expression of some genes that are critical to the sporulation process.</text>
</comment>
<keyword evidence="3" id="KW-0238">DNA-binding</keyword>
<dbReference type="GO" id="GO:0000160">
    <property type="term" value="P:phosphorelay signal transduction system"/>
    <property type="evidence" value="ECO:0007669"/>
    <property type="project" value="InterPro"/>
</dbReference>
<dbReference type="SUPFAM" id="SSF52172">
    <property type="entry name" value="CheY-like"/>
    <property type="match status" value="1"/>
</dbReference>
<evidence type="ECO:0000259" key="7">
    <source>
        <dbReference type="PROSITE" id="PS01124"/>
    </source>
</evidence>
<evidence type="ECO:0000313" key="9">
    <source>
        <dbReference type="EMBL" id="MBC5582351.1"/>
    </source>
</evidence>
<evidence type="ECO:0000256" key="4">
    <source>
        <dbReference type="ARBA" id="ARBA00023163"/>
    </source>
</evidence>
<dbReference type="Pfam" id="PF12833">
    <property type="entry name" value="HTH_18"/>
    <property type="match status" value="1"/>
</dbReference>
<evidence type="ECO:0000256" key="2">
    <source>
        <dbReference type="ARBA" id="ARBA00023015"/>
    </source>
</evidence>
<dbReference type="AlphaFoldDB" id="A0A923L1Z4"/>
<dbReference type="InterPro" id="IPR041522">
    <property type="entry name" value="CdaR_GGDEF"/>
</dbReference>
<accession>A0A923L1Z4</accession>